<gene>
    <name evidence="3" type="ORF">NLJ89_g6701</name>
</gene>
<reference evidence="3" key="1">
    <citation type="submission" date="2022-07" db="EMBL/GenBank/DDBJ databases">
        <title>Genome Sequence of Agrocybe chaxingu.</title>
        <authorList>
            <person name="Buettner E."/>
        </authorList>
    </citation>
    <scope>NUCLEOTIDE SEQUENCE</scope>
    <source>
        <strain evidence="3">MP-N11</strain>
    </source>
</reference>
<feature type="compositionally biased region" description="Polar residues" evidence="1">
    <location>
        <begin position="651"/>
        <end position="662"/>
    </location>
</feature>
<keyword evidence="4" id="KW-1185">Reference proteome</keyword>
<organism evidence="3 4">
    <name type="scientific">Agrocybe chaxingu</name>
    <dbReference type="NCBI Taxonomy" id="84603"/>
    <lineage>
        <taxon>Eukaryota</taxon>
        <taxon>Fungi</taxon>
        <taxon>Dikarya</taxon>
        <taxon>Basidiomycota</taxon>
        <taxon>Agaricomycotina</taxon>
        <taxon>Agaricomycetes</taxon>
        <taxon>Agaricomycetidae</taxon>
        <taxon>Agaricales</taxon>
        <taxon>Agaricineae</taxon>
        <taxon>Strophariaceae</taxon>
        <taxon>Agrocybe</taxon>
    </lineage>
</organism>
<feature type="region of interest" description="Disordered" evidence="1">
    <location>
        <begin position="690"/>
        <end position="722"/>
    </location>
</feature>
<evidence type="ECO:0000313" key="4">
    <source>
        <dbReference type="Proteomes" id="UP001148786"/>
    </source>
</evidence>
<feature type="region of interest" description="Disordered" evidence="1">
    <location>
        <begin position="649"/>
        <end position="669"/>
    </location>
</feature>
<feature type="region of interest" description="Disordered" evidence="1">
    <location>
        <begin position="932"/>
        <end position="965"/>
    </location>
</feature>
<dbReference type="SUPFAM" id="SSF50729">
    <property type="entry name" value="PH domain-like"/>
    <property type="match status" value="1"/>
</dbReference>
<accession>A0A9W8MSF2</accession>
<dbReference type="PANTHER" id="PTHR45818">
    <property type="entry name" value="PROTEIN VAV"/>
    <property type="match status" value="1"/>
</dbReference>
<dbReference type="SUPFAM" id="SSF48065">
    <property type="entry name" value="DBL homology domain (DH-domain)"/>
    <property type="match status" value="1"/>
</dbReference>
<comment type="caution">
    <text evidence="3">The sequence shown here is derived from an EMBL/GenBank/DDBJ whole genome shotgun (WGS) entry which is preliminary data.</text>
</comment>
<feature type="compositionally biased region" description="Basic and acidic residues" evidence="1">
    <location>
        <begin position="67"/>
        <end position="83"/>
    </location>
</feature>
<dbReference type="InterPro" id="IPR035899">
    <property type="entry name" value="DBL_dom_sf"/>
</dbReference>
<dbReference type="Proteomes" id="UP001148786">
    <property type="component" value="Unassembled WGS sequence"/>
</dbReference>
<feature type="region of interest" description="Disordered" evidence="1">
    <location>
        <begin position="379"/>
        <end position="400"/>
    </location>
</feature>
<proteinExistence type="predicted"/>
<dbReference type="Gene3D" id="1.20.900.10">
    <property type="entry name" value="Dbl homology (DH) domain"/>
    <property type="match status" value="1"/>
</dbReference>
<feature type="compositionally biased region" description="Polar residues" evidence="1">
    <location>
        <begin position="188"/>
        <end position="200"/>
    </location>
</feature>
<dbReference type="PANTHER" id="PTHR45818:SF3">
    <property type="entry name" value="PROTEIN VAV"/>
    <property type="match status" value="1"/>
</dbReference>
<dbReference type="InterPro" id="IPR011993">
    <property type="entry name" value="PH-like_dom_sf"/>
</dbReference>
<feature type="compositionally biased region" description="Basic and acidic residues" evidence="1">
    <location>
        <begin position="32"/>
        <end position="46"/>
    </location>
</feature>
<protein>
    <recommendedName>
        <fullName evidence="2">DH domain-containing protein</fullName>
    </recommendedName>
</protein>
<dbReference type="Gene3D" id="2.30.29.30">
    <property type="entry name" value="Pleckstrin-homology domain (PH domain)/Phosphotyrosine-binding domain (PTB)"/>
    <property type="match status" value="1"/>
</dbReference>
<feature type="compositionally biased region" description="Low complexity" evidence="1">
    <location>
        <begin position="932"/>
        <end position="963"/>
    </location>
</feature>
<name>A0A9W8MSF2_9AGAR</name>
<dbReference type="OrthoDB" id="1716625at2759"/>
<feature type="domain" description="DH" evidence="2">
    <location>
        <begin position="107"/>
        <end position="467"/>
    </location>
</feature>
<feature type="compositionally biased region" description="Low complexity" evidence="1">
    <location>
        <begin position="329"/>
        <end position="339"/>
    </location>
</feature>
<feature type="region of interest" description="Disordered" evidence="1">
    <location>
        <begin position="852"/>
        <end position="911"/>
    </location>
</feature>
<dbReference type="GO" id="GO:0005737">
    <property type="term" value="C:cytoplasm"/>
    <property type="evidence" value="ECO:0007669"/>
    <property type="project" value="TreeGrafter"/>
</dbReference>
<feature type="region of interest" description="Disordered" evidence="1">
    <location>
        <begin position="321"/>
        <end position="349"/>
    </location>
</feature>
<dbReference type="AlphaFoldDB" id="A0A9W8MSF2"/>
<feature type="region of interest" description="Disordered" evidence="1">
    <location>
        <begin position="32"/>
        <end position="91"/>
    </location>
</feature>
<dbReference type="GO" id="GO:0005085">
    <property type="term" value="F:guanyl-nucleotide exchange factor activity"/>
    <property type="evidence" value="ECO:0007669"/>
    <property type="project" value="InterPro"/>
</dbReference>
<feature type="region of interest" description="Disordered" evidence="1">
    <location>
        <begin position="176"/>
        <end position="200"/>
    </location>
</feature>
<sequence length="1010" mass="111147">MDAQLVQSPTTIFDPTVIIENTFDATFSVIHGDRGPDDNRGRKEHASVPIFHLTNNRRESEDAEDGDTLRSLHETSTPTEEHSPTGSWSDHSVEDIWEAEKNKDAVRKFHALKELLATEVGYLMDLKALVTVYLRNLPTLVARPVSTSSTFGRASASFTTGPWMHSYSQLQAAAASSSTLPETHDLPLSSSTTKEPSKANSRYIFSDNELDLLTRNAEEILQLHEHFVRELRSILEPLEYTMEQEEDDNRPPDLSKVNPAIRAVSTKFATEASRFNAYQSFCAGHPEAMDALRRAFQQYPLEMADFEQRCGVLVSDMLDPGMKPALSEPRPQSTRSSTDSPPPSQTLTVEDRKRAMSLTSLDGAVRSLRPRASVVLAKDSVTFPTEPQPPSSSKRDSKPSRRIAFADYMIKPIQRICKYPLLLDQLLPSKALRTLSQNTPELRSDVDVVVESAAQAMRHVATDVDEARRQQDIAIQSSLIFSRMSLGSPATSSGGGSPSVQSLTPEFLSSLGNCVLSGSLDVMHYHPNQPLEQTTSIKAKYLGAFLYSGGYLILVKVSKGKKYEPRHWFSLADFEVSDVEDDGAMLPCSFRLSSGEQHFELAAACQREKDAWLSSMHESLTHVPSWTNEPTPSFKVDGKGELLPPAPDDTLSCSSEPPTTGLATIRPIPEFGNASDTEYSEPFFASLRSHGKSRKKRRAYETPHYFKQDLPPPASRRSSSTSVKAIFTPMSSDAETVVIRRSSPMARNQVDQELQDVISQTCLTARSHAFSRELELFQVPKTTRSAFSRSNSSIGMARLSKHESVRVPRRRTTESFESLGSKGRPPLGHARASTRKNVKKLSLTSISLKDFDGSAPPSAQEVVSSPNPSPPSSKSSSRVPTILFAELNTPSASTTPPPPPSAASETTPQKSRSFVRNVKGLFHFRPGSPVSPVSVIISQPSQQSIQSSAGPPASSEQQPPSQSVLSRWANHSLRRRTRSVPDEPDNNLLFDGLEKMTSINPSRSGCDLSV</sequence>
<dbReference type="PROSITE" id="PS50010">
    <property type="entry name" value="DH_2"/>
    <property type="match status" value="1"/>
</dbReference>
<feature type="compositionally biased region" description="Basic and acidic residues" evidence="1">
    <location>
        <begin position="800"/>
        <end position="814"/>
    </location>
</feature>
<dbReference type="EMBL" id="JANKHO010000732">
    <property type="protein sequence ID" value="KAJ3506743.1"/>
    <property type="molecule type" value="Genomic_DNA"/>
</dbReference>
<evidence type="ECO:0000259" key="2">
    <source>
        <dbReference type="PROSITE" id="PS50010"/>
    </source>
</evidence>
<dbReference type="Pfam" id="PF00621">
    <property type="entry name" value="RhoGEF"/>
    <property type="match status" value="2"/>
</dbReference>
<evidence type="ECO:0000256" key="1">
    <source>
        <dbReference type="SAM" id="MobiDB-lite"/>
    </source>
</evidence>
<evidence type="ECO:0000313" key="3">
    <source>
        <dbReference type="EMBL" id="KAJ3506743.1"/>
    </source>
</evidence>
<dbReference type="InterPro" id="IPR000219">
    <property type="entry name" value="DH_dom"/>
</dbReference>
<feature type="region of interest" description="Disordered" evidence="1">
    <location>
        <begin position="798"/>
        <end position="838"/>
    </location>
</feature>